<gene>
    <name evidence="6" type="ORF">DI544_13755</name>
</gene>
<keyword evidence="3 4" id="KW-0067">ATP-binding</keyword>
<evidence type="ECO:0000313" key="7">
    <source>
        <dbReference type="Proteomes" id="UP000249229"/>
    </source>
</evidence>
<reference evidence="6 7" key="1">
    <citation type="submission" date="2017-08" db="EMBL/GenBank/DDBJ databases">
        <title>Infants hospitalized years apart are colonized by the same room-sourced microbial strains.</title>
        <authorList>
            <person name="Brooks B."/>
            <person name="Olm M.R."/>
            <person name="Firek B.A."/>
            <person name="Baker R."/>
            <person name="Thomas B.C."/>
            <person name="Morowitz M.J."/>
            <person name="Banfield J.F."/>
        </authorList>
    </citation>
    <scope>NUCLEOTIDE SEQUENCE [LARGE SCALE GENOMIC DNA]</scope>
    <source>
        <strain evidence="6">S2_005_001_R1_22</strain>
    </source>
</reference>
<dbReference type="GO" id="GO:0009396">
    <property type="term" value="P:folic acid-containing compound biosynthetic process"/>
    <property type="evidence" value="ECO:0007669"/>
    <property type="project" value="TreeGrafter"/>
</dbReference>
<dbReference type="SUPFAM" id="SSF100950">
    <property type="entry name" value="NagB/RpiA/CoA transferase-like"/>
    <property type="match status" value="1"/>
</dbReference>
<protein>
    <recommendedName>
        <fullName evidence="5">5-formyltetrahydrofolate cyclo-ligase</fullName>
        <ecNumber evidence="5">6.3.3.2</ecNumber>
    </recommendedName>
</protein>
<dbReference type="GO" id="GO:0046872">
    <property type="term" value="F:metal ion binding"/>
    <property type="evidence" value="ECO:0007669"/>
    <property type="project" value="UniProtKB-KW"/>
</dbReference>
<evidence type="ECO:0000256" key="1">
    <source>
        <dbReference type="ARBA" id="ARBA00010638"/>
    </source>
</evidence>
<evidence type="ECO:0000256" key="2">
    <source>
        <dbReference type="ARBA" id="ARBA00022741"/>
    </source>
</evidence>
<comment type="similarity">
    <text evidence="1 5">Belongs to the 5-formyltetrahydrofolate cyclo-ligase family.</text>
</comment>
<dbReference type="GO" id="GO:0005524">
    <property type="term" value="F:ATP binding"/>
    <property type="evidence" value="ECO:0007669"/>
    <property type="project" value="UniProtKB-KW"/>
</dbReference>
<evidence type="ECO:0000313" key="6">
    <source>
        <dbReference type="EMBL" id="PZQ58618.1"/>
    </source>
</evidence>
<keyword evidence="5" id="KW-0479">Metal-binding</keyword>
<feature type="binding site" evidence="4">
    <location>
        <position position="51"/>
    </location>
    <ligand>
        <name>substrate</name>
    </ligand>
</feature>
<feature type="binding site" evidence="4">
    <location>
        <begin position="126"/>
        <end position="134"/>
    </location>
    <ligand>
        <name>ATP</name>
        <dbReference type="ChEBI" id="CHEBI:30616"/>
    </ligand>
</feature>
<accession>A0A2W5P219</accession>
<keyword evidence="2 4" id="KW-0547">Nucleotide-binding</keyword>
<dbReference type="AlphaFoldDB" id="A0A2W5P219"/>
<keyword evidence="5" id="KW-0460">Magnesium</keyword>
<evidence type="ECO:0000256" key="4">
    <source>
        <dbReference type="PIRSR" id="PIRSR006806-1"/>
    </source>
</evidence>
<proteinExistence type="inferred from homology"/>
<feature type="binding site" evidence="4">
    <location>
        <position position="46"/>
    </location>
    <ligand>
        <name>substrate</name>
    </ligand>
</feature>
<dbReference type="Proteomes" id="UP000249229">
    <property type="component" value="Unassembled WGS sequence"/>
</dbReference>
<dbReference type="EC" id="6.3.3.2" evidence="5"/>
<dbReference type="Gene3D" id="3.40.50.10420">
    <property type="entry name" value="NagB/RpiA/CoA transferase-like"/>
    <property type="match status" value="1"/>
</dbReference>
<keyword evidence="6" id="KW-0436">Ligase</keyword>
<dbReference type="InterPro" id="IPR002698">
    <property type="entry name" value="FTHF_cligase"/>
</dbReference>
<sequence>MTDKRALRAAARAARDRFVATPHAPVRVDPAFVALLAPGRVVASYVPIGSEADPEPLEAAARAAGCRLALPHVVDRATPLRFLPWRPGAVLEHGPFGLRQPADAGAPVVPDVVLTPLVAFDSRLNRIGQGAGHYDRAFAAFPDAWRVGVAWSVQMLDHIDPDPWDAPLHAIATECEWITR</sequence>
<comment type="caution">
    <text evidence="6">The sequence shown here is derived from an EMBL/GenBank/DDBJ whole genome shotgun (WGS) entry which is preliminary data.</text>
</comment>
<dbReference type="InterPro" id="IPR037171">
    <property type="entry name" value="NagB/RpiA_transferase-like"/>
</dbReference>
<dbReference type="GO" id="GO:0035999">
    <property type="term" value="P:tetrahydrofolate interconversion"/>
    <property type="evidence" value="ECO:0007669"/>
    <property type="project" value="TreeGrafter"/>
</dbReference>
<dbReference type="PIRSF" id="PIRSF006806">
    <property type="entry name" value="FTHF_cligase"/>
    <property type="match status" value="1"/>
</dbReference>
<dbReference type="PANTHER" id="PTHR23407:SF1">
    <property type="entry name" value="5-FORMYLTETRAHYDROFOLATE CYCLO-LIGASE"/>
    <property type="match status" value="1"/>
</dbReference>
<evidence type="ECO:0000256" key="5">
    <source>
        <dbReference type="RuleBase" id="RU361279"/>
    </source>
</evidence>
<dbReference type="EMBL" id="QFQI01000015">
    <property type="protein sequence ID" value="PZQ58618.1"/>
    <property type="molecule type" value="Genomic_DNA"/>
</dbReference>
<dbReference type="InterPro" id="IPR024185">
    <property type="entry name" value="FTHF_cligase-like_sf"/>
</dbReference>
<name>A0A2W5P219_9SPHN</name>
<dbReference type="Pfam" id="PF01812">
    <property type="entry name" value="5-FTHF_cyc-lig"/>
    <property type="match status" value="1"/>
</dbReference>
<dbReference type="PANTHER" id="PTHR23407">
    <property type="entry name" value="ATPASE INHIBITOR/5-FORMYLTETRAHYDROFOLATE CYCLO-LIGASE"/>
    <property type="match status" value="1"/>
</dbReference>
<dbReference type="NCBIfam" id="TIGR02727">
    <property type="entry name" value="MTHFS_bact"/>
    <property type="match status" value="1"/>
</dbReference>
<comment type="catalytic activity">
    <reaction evidence="5">
        <text>(6S)-5-formyl-5,6,7,8-tetrahydrofolate + ATP = (6R)-5,10-methenyltetrahydrofolate + ADP + phosphate</text>
        <dbReference type="Rhea" id="RHEA:10488"/>
        <dbReference type="ChEBI" id="CHEBI:30616"/>
        <dbReference type="ChEBI" id="CHEBI:43474"/>
        <dbReference type="ChEBI" id="CHEBI:57455"/>
        <dbReference type="ChEBI" id="CHEBI:57457"/>
        <dbReference type="ChEBI" id="CHEBI:456216"/>
        <dbReference type="EC" id="6.3.3.2"/>
    </reaction>
</comment>
<comment type="cofactor">
    <cofactor evidence="5">
        <name>Mg(2+)</name>
        <dbReference type="ChEBI" id="CHEBI:18420"/>
    </cofactor>
</comment>
<evidence type="ECO:0000256" key="3">
    <source>
        <dbReference type="ARBA" id="ARBA00022840"/>
    </source>
</evidence>
<dbReference type="GO" id="GO:0030272">
    <property type="term" value="F:5-formyltetrahydrofolate cyclo-ligase activity"/>
    <property type="evidence" value="ECO:0007669"/>
    <property type="project" value="UniProtKB-EC"/>
</dbReference>
<organism evidence="6 7">
    <name type="scientific">Sphingomonas taxi</name>
    <dbReference type="NCBI Taxonomy" id="1549858"/>
    <lineage>
        <taxon>Bacteria</taxon>
        <taxon>Pseudomonadati</taxon>
        <taxon>Pseudomonadota</taxon>
        <taxon>Alphaproteobacteria</taxon>
        <taxon>Sphingomonadales</taxon>
        <taxon>Sphingomonadaceae</taxon>
        <taxon>Sphingomonas</taxon>
    </lineage>
</organism>